<evidence type="ECO:0000313" key="1">
    <source>
        <dbReference type="EMBL" id="KIO27154.1"/>
    </source>
</evidence>
<proteinExistence type="predicted"/>
<dbReference type="HOGENOM" id="CLU_086138_0_0_1"/>
<dbReference type="AlphaFoldDB" id="A0A0C3QKX6"/>
<organism evidence="1 2">
    <name type="scientific">Tulasnella calospora MUT 4182</name>
    <dbReference type="NCBI Taxonomy" id="1051891"/>
    <lineage>
        <taxon>Eukaryota</taxon>
        <taxon>Fungi</taxon>
        <taxon>Dikarya</taxon>
        <taxon>Basidiomycota</taxon>
        <taxon>Agaricomycotina</taxon>
        <taxon>Agaricomycetes</taxon>
        <taxon>Cantharellales</taxon>
        <taxon>Tulasnellaceae</taxon>
        <taxon>Tulasnella</taxon>
    </lineage>
</organism>
<evidence type="ECO:0000313" key="2">
    <source>
        <dbReference type="Proteomes" id="UP000054248"/>
    </source>
</evidence>
<sequence length="221" mass="25068">MVALLGLNQQSDTRPLGISIAADHQIIDIHVREHEIGSRVFSFLRPRPLRMVKLLGRFFTVVPFCPPIDLAIRGYETQGDLFDLAPWSGCLESLELSQPTRYLRIMEQLAQRTVAPNGNQTETSAARAEDWMCPNLQYITFRVPEMASEPDLYGEALLSLVRTRWSRTDGAPTPAIQPAKFVNIGPESCYKALQDVEVEVKRLVPSAVFYREALRSRYSFR</sequence>
<name>A0A0C3QKX6_9AGAM</name>
<gene>
    <name evidence="1" type="ORF">M407DRAFT_243428</name>
</gene>
<dbReference type="EMBL" id="KN823013">
    <property type="protein sequence ID" value="KIO27154.1"/>
    <property type="molecule type" value="Genomic_DNA"/>
</dbReference>
<reference evidence="2" key="2">
    <citation type="submission" date="2015-01" db="EMBL/GenBank/DDBJ databases">
        <title>Evolutionary Origins and Diversification of the Mycorrhizal Mutualists.</title>
        <authorList>
            <consortium name="DOE Joint Genome Institute"/>
            <consortium name="Mycorrhizal Genomics Consortium"/>
            <person name="Kohler A."/>
            <person name="Kuo A."/>
            <person name="Nagy L.G."/>
            <person name="Floudas D."/>
            <person name="Copeland A."/>
            <person name="Barry K.W."/>
            <person name="Cichocki N."/>
            <person name="Veneault-Fourrey C."/>
            <person name="LaButti K."/>
            <person name="Lindquist E.A."/>
            <person name="Lipzen A."/>
            <person name="Lundell T."/>
            <person name="Morin E."/>
            <person name="Murat C."/>
            <person name="Riley R."/>
            <person name="Ohm R."/>
            <person name="Sun H."/>
            <person name="Tunlid A."/>
            <person name="Henrissat B."/>
            <person name="Grigoriev I.V."/>
            <person name="Hibbett D.S."/>
            <person name="Martin F."/>
        </authorList>
    </citation>
    <scope>NUCLEOTIDE SEQUENCE [LARGE SCALE GENOMIC DNA]</scope>
    <source>
        <strain evidence="2">MUT 4182</strain>
    </source>
</reference>
<protein>
    <submittedName>
        <fullName evidence="1">Uncharacterized protein</fullName>
    </submittedName>
</protein>
<reference evidence="1 2" key="1">
    <citation type="submission" date="2014-04" db="EMBL/GenBank/DDBJ databases">
        <authorList>
            <consortium name="DOE Joint Genome Institute"/>
            <person name="Kuo A."/>
            <person name="Girlanda M."/>
            <person name="Perotto S."/>
            <person name="Kohler A."/>
            <person name="Nagy L.G."/>
            <person name="Floudas D."/>
            <person name="Copeland A."/>
            <person name="Barry K.W."/>
            <person name="Cichocki N."/>
            <person name="Veneault-Fourrey C."/>
            <person name="LaButti K."/>
            <person name="Lindquist E.A."/>
            <person name="Lipzen A."/>
            <person name="Lundell T."/>
            <person name="Morin E."/>
            <person name="Murat C."/>
            <person name="Sun H."/>
            <person name="Tunlid A."/>
            <person name="Henrissat B."/>
            <person name="Grigoriev I.V."/>
            <person name="Hibbett D.S."/>
            <person name="Martin F."/>
            <person name="Nordberg H.P."/>
            <person name="Cantor M.N."/>
            <person name="Hua S.X."/>
        </authorList>
    </citation>
    <scope>NUCLEOTIDE SEQUENCE [LARGE SCALE GENOMIC DNA]</scope>
    <source>
        <strain evidence="1 2">MUT 4182</strain>
    </source>
</reference>
<accession>A0A0C3QKX6</accession>
<keyword evidence="2" id="KW-1185">Reference proteome</keyword>
<dbReference type="Proteomes" id="UP000054248">
    <property type="component" value="Unassembled WGS sequence"/>
</dbReference>